<protein>
    <submittedName>
        <fullName evidence="1">Uncharacterized protein</fullName>
    </submittedName>
</protein>
<proteinExistence type="predicted"/>
<sequence>MSRQLTGDIFLLIGQQLLAQKDHKSLSNLSLTSKDNYQLLTPLVYRHIILTDHSLPTLFSRITEISHDDRQIMFEKIQDGEEDNLLSKGLHPIKRLKVHLQYAHKIIIDTNKNNVDFEKLSAIAKVLDTYLDDLMFPNVSRLIFTAKHGTTRRVGLFASDHDTYELPTFLPMACNPKYICCSFDKTTPACDHDTLIPHFALTKVVEVVNIHQAKHLVAPVSPVSSRVSFSGDTCSQGDDCPRRDDPDHPKVCIRAHRSSRMHILLDSIEPLPHTSCGHPHDRPSPHQLTTCLTIIERTGKSDPTILSYENVALRLTDEDDAVMPVAIQSAQQLLQIFNNFMPGLAVPGPAYVPPIGPQMPAHPMTVPYNGVNNSTNFNPANVTHHNQTSAAHAVNTTQAPSANTNTNSGTTAWAGGVTYGNGNPLAIPSSAHQSTERRRKSGPNYWSTQIQFVSGEEAEKEPVCEACGEPI</sequence>
<name>A0A1A6A964_9TREE</name>
<reference evidence="2" key="3">
    <citation type="submission" date="2024-02" db="EMBL/GenBank/DDBJ databases">
        <title>Comparative genomics of Cryptococcus and Kwoniella reveals pathogenesis evolution and contrasting modes of karyotype evolution via chromosome fusion or intercentromeric recombination.</title>
        <authorList>
            <person name="Coelho M.A."/>
            <person name="David-Palma M."/>
            <person name="Shea T."/>
            <person name="Bowers K."/>
            <person name="McGinley-Smith S."/>
            <person name="Mohammad A.W."/>
            <person name="Gnirke A."/>
            <person name="Yurkov A.M."/>
            <person name="Nowrousian M."/>
            <person name="Sun S."/>
            <person name="Cuomo C.A."/>
            <person name="Heitman J."/>
        </authorList>
    </citation>
    <scope>NUCLEOTIDE SEQUENCE</scope>
    <source>
        <strain evidence="2">CBS 10117</strain>
    </source>
</reference>
<dbReference type="AlphaFoldDB" id="A0A1A6A964"/>
<accession>A0A1A6A964</accession>
<dbReference type="KEGG" id="kdj:28966306"/>
<evidence type="ECO:0000313" key="3">
    <source>
        <dbReference type="Proteomes" id="UP000078595"/>
    </source>
</evidence>
<organism evidence="1">
    <name type="scientific">Kwoniella dejecticola CBS 10117</name>
    <dbReference type="NCBI Taxonomy" id="1296121"/>
    <lineage>
        <taxon>Eukaryota</taxon>
        <taxon>Fungi</taxon>
        <taxon>Dikarya</taxon>
        <taxon>Basidiomycota</taxon>
        <taxon>Agaricomycotina</taxon>
        <taxon>Tremellomycetes</taxon>
        <taxon>Tremellales</taxon>
        <taxon>Cryptococcaceae</taxon>
        <taxon>Kwoniella</taxon>
    </lineage>
</organism>
<dbReference type="GeneID" id="28966306"/>
<dbReference type="OrthoDB" id="10512111at2759"/>
<evidence type="ECO:0000313" key="2">
    <source>
        <dbReference type="EMBL" id="WWC60029.1"/>
    </source>
</evidence>
<dbReference type="VEuPathDB" id="FungiDB:I303_02607"/>
<reference evidence="2" key="2">
    <citation type="submission" date="2013-07" db="EMBL/GenBank/DDBJ databases">
        <authorList>
            <consortium name="The Broad Institute Genome Sequencing Platform"/>
            <person name="Cuomo C."/>
            <person name="Litvintseva A."/>
            <person name="Chen Y."/>
            <person name="Heitman J."/>
            <person name="Sun S."/>
            <person name="Springer D."/>
            <person name="Dromer F."/>
            <person name="Young S.K."/>
            <person name="Zeng Q."/>
            <person name="Gargeya S."/>
            <person name="Fitzgerald M."/>
            <person name="Abouelleil A."/>
            <person name="Alvarado L."/>
            <person name="Berlin A.M."/>
            <person name="Chapman S.B."/>
            <person name="Dewar J."/>
            <person name="Goldberg J."/>
            <person name="Griggs A."/>
            <person name="Gujja S."/>
            <person name="Hansen M."/>
            <person name="Howarth C."/>
            <person name="Imamovic A."/>
            <person name="Larimer J."/>
            <person name="McCowan C."/>
            <person name="Murphy C."/>
            <person name="Pearson M."/>
            <person name="Priest M."/>
            <person name="Roberts A."/>
            <person name="Saif S."/>
            <person name="Shea T."/>
            <person name="Sykes S."/>
            <person name="Wortman J."/>
            <person name="Nusbaum C."/>
            <person name="Birren B."/>
        </authorList>
    </citation>
    <scope>NUCLEOTIDE SEQUENCE</scope>
    <source>
        <strain evidence="2">CBS 10117</strain>
    </source>
</reference>
<dbReference type="EMBL" id="KI894029">
    <property type="protein sequence ID" value="OBR86598.1"/>
    <property type="molecule type" value="Genomic_DNA"/>
</dbReference>
<dbReference type="Proteomes" id="UP000078595">
    <property type="component" value="Chromosome 3"/>
</dbReference>
<dbReference type="RefSeq" id="XP_018264440.1">
    <property type="nucleotide sequence ID" value="XM_018405946.1"/>
</dbReference>
<reference evidence="1" key="1">
    <citation type="submission" date="2013-07" db="EMBL/GenBank/DDBJ databases">
        <title>The Genome Sequence of Cryptococcus dejecticola CBS10117.</title>
        <authorList>
            <consortium name="The Broad Institute Genome Sequencing Platform"/>
            <person name="Cuomo C."/>
            <person name="Litvintseva A."/>
            <person name="Chen Y."/>
            <person name="Heitman J."/>
            <person name="Sun S."/>
            <person name="Springer D."/>
            <person name="Dromer F."/>
            <person name="Young S.K."/>
            <person name="Zeng Q."/>
            <person name="Gargeya S."/>
            <person name="Fitzgerald M."/>
            <person name="Abouelleil A."/>
            <person name="Alvarado L."/>
            <person name="Berlin A.M."/>
            <person name="Chapman S.B."/>
            <person name="Dewar J."/>
            <person name="Goldberg J."/>
            <person name="Griggs A."/>
            <person name="Gujja S."/>
            <person name="Hansen M."/>
            <person name="Howarth C."/>
            <person name="Imamovic A."/>
            <person name="Larimer J."/>
            <person name="McCowan C."/>
            <person name="Murphy C."/>
            <person name="Pearson M."/>
            <person name="Priest M."/>
            <person name="Roberts A."/>
            <person name="Saif S."/>
            <person name="Shea T."/>
            <person name="Sykes S."/>
            <person name="Wortman J."/>
            <person name="Nusbaum C."/>
            <person name="Birren B."/>
        </authorList>
    </citation>
    <scope>NUCLEOTIDE SEQUENCE [LARGE SCALE GENOMIC DNA]</scope>
    <source>
        <strain evidence="1">CBS 10117</strain>
    </source>
</reference>
<dbReference type="EMBL" id="CP144532">
    <property type="protein sequence ID" value="WWC60029.1"/>
    <property type="molecule type" value="Genomic_DNA"/>
</dbReference>
<evidence type="ECO:0000313" key="1">
    <source>
        <dbReference type="EMBL" id="OBR86598.1"/>
    </source>
</evidence>
<keyword evidence="3" id="KW-1185">Reference proteome</keyword>
<gene>
    <name evidence="1" type="ORF">I303_02607</name>
    <name evidence="2" type="ORF">I303_102592</name>
</gene>